<dbReference type="EMBL" id="KZ613948">
    <property type="protein sequence ID" value="PMD38010.1"/>
    <property type="molecule type" value="Genomic_DNA"/>
</dbReference>
<dbReference type="OrthoDB" id="3458429at2759"/>
<dbReference type="PANTHER" id="PTHR35910:SF1">
    <property type="entry name" value="2EXR DOMAIN-CONTAINING PROTEIN"/>
    <property type="match status" value="1"/>
</dbReference>
<evidence type="ECO:0000313" key="3">
    <source>
        <dbReference type="Proteomes" id="UP000235786"/>
    </source>
</evidence>
<proteinExistence type="predicted"/>
<name>A0A2J6RHM0_HYAVF</name>
<keyword evidence="3" id="KW-1185">Reference proteome</keyword>
<evidence type="ECO:0000313" key="2">
    <source>
        <dbReference type="EMBL" id="PMD38010.1"/>
    </source>
</evidence>
<dbReference type="AlphaFoldDB" id="A0A2J6RHM0"/>
<organism evidence="2 3">
    <name type="scientific">Hyaloscypha variabilis (strain UAMH 11265 / GT02V1 / F)</name>
    <name type="common">Meliniomyces variabilis</name>
    <dbReference type="NCBI Taxonomy" id="1149755"/>
    <lineage>
        <taxon>Eukaryota</taxon>
        <taxon>Fungi</taxon>
        <taxon>Dikarya</taxon>
        <taxon>Ascomycota</taxon>
        <taxon>Pezizomycotina</taxon>
        <taxon>Leotiomycetes</taxon>
        <taxon>Helotiales</taxon>
        <taxon>Hyaloscyphaceae</taxon>
        <taxon>Hyaloscypha</taxon>
        <taxon>Hyaloscypha variabilis</taxon>
    </lineage>
</organism>
<dbReference type="Pfam" id="PF20150">
    <property type="entry name" value="2EXR"/>
    <property type="match status" value="1"/>
</dbReference>
<evidence type="ECO:0000259" key="1">
    <source>
        <dbReference type="Pfam" id="PF20150"/>
    </source>
</evidence>
<dbReference type="Proteomes" id="UP000235786">
    <property type="component" value="Unassembled WGS sequence"/>
</dbReference>
<dbReference type="InterPro" id="IPR045518">
    <property type="entry name" value="2EXR"/>
</dbReference>
<gene>
    <name evidence="2" type="ORF">L207DRAFT_635433</name>
</gene>
<feature type="domain" description="2EXR" evidence="1">
    <location>
        <begin position="15"/>
        <end position="96"/>
    </location>
</feature>
<reference evidence="2 3" key="1">
    <citation type="submission" date="2016-04" db="EMBL/GenBank/DDBJ databases">
        <title>A degradative enzymes factory behind the ericoid mycorrhizal symbiosis.</title>
        <authorList>
            <consortium name="DOE Joint Genome Institute"/>
            <person name="Martino E."/>
            <person name="Morin E."/>
            <person name="Grelet G."/>
            <person name="Kuo A."/>
            <person name="Kohler A."/>
            <person name="Daghino S."/>
            <person name="Barry K."/>
            <person name="Choi C."/>
            <person name="Cichocki N."/>
            <person name="Clum A."/>
            <person name="Copeland A."/>
            <person name="Hainaut M."/>
            <person name="Haridas S."/>
            <person name="Labutti K."/>
            <person name="Lindquist E."/>
            <person name="Lipzen A."/>
            <person name="Khouja H.-R."/>
            <person name="Murat C."/>
            <person name="Ohm R."/>
            <person name="Olson A."/>
            <person name="Spatafora J."/>
            <person name="Veneault-Fourrey C."/>
            <person name="Henrissat B."/>
            <person name="Grigoriev I."/>
            <person name="Martin F."/>
            <person name="Perotto S."/>
        </authorList>
    </citation>
    <scope>NUCLEOTIDE SEQUENCE [LARGE SCALE GENOMIC DNA]</scope>
    <source>
        <strain evidence="2 3">F</strain>
    </source>
</reference>
<sequence>MLIDPTATGTLTEMEKFPKFPPEIRFEIWRLTFAPRRAVLDCISDPKRRPRASLRSHEALLLVNREAHKIFLEHHGRILEDDNHKGFYFNFYRDMLRLVGSAAQEIDILVEQYPEDMECIESLEIPADLLTRDPNDWDYILYEMPDLYYITIIATSISHSELVAHVRRLYSRHHGRTLFGRLRFAMGRFGICDGQPNYEVVLQCWGPQSLWLKESVKRYLDMEYFLKYLGQE</sequence>
<dbReference type="PANTHER" id="PTHR35910">
    <property type="entry name" value="2EXR DOMAIN-CONTAINING PROTEIN"/>
    <property type="match status" value="1"/>
</dbReference>
<protein>
    <recommendedName>
        <fullName evidence="1">2EXR domain-containing protein</fullName>
    </recommendedName>
</protein>
<accession>A0A2J6RHM0</accession>